<dbReference type="InterPro" id="IPR006657">
    <property type="entry name" value="MoPterin_dinucl-bd_dom"/>
</dbReference>
<dbReference type="Pfam" id="PF01568">
    <property type="entry name" value="Molydop_binding"/>
    <property type="match status" value="1"/>
</dbReference>
<keyword evidence="4" id="KW-0479">Metal-binding</keyword>
<accession>A0A343TMT7</accession>
<evidence type="ECO:0000256" key="4">
    <source>
        <dbReference type="ARBA" id="ARBA00022723"/>
    </source>
</evidence>
<dbReference type="Gene3D" id="3.30.2070.10">
    <property type="entry name" value="Formate dehydrogenase/DMSO reductase"/>
    <property type="match status" value="1"/>
</dbReference>
<evidence type="ECO:0000259" key="9">
    <source>
        <dbReference type="PROSITE" id="PS51669"/>
    </source>
</evidence>
<evidence type="ECO:0000313" key="11">
    <source>
        <dbReference type="Proteomes" id="UP000263012"/>
    </source>
</evidence>
<dbReference type="InterPro" id="IPR050612">
    <property type="entry name" value="Prok_Mopterin_Oxidored"/>
</dbReference>
<dbReference type="InterPro" id="IPR006656">
    <property type="entry name" value="Mopterin_OxRdtase"/>
</dbReference>
<organism evidence="10 11">
    <name type="scientific">Halalkaliarchaeum desulfuricum</name>
    <dbReference type="NCBI Taxonomy" id="2055893"/>
    <lineage>
        <taxon>Archaea</taxon>
        <taxon>Methanobacteriati</taxon>
        <taxon>Methanobacteriota</taxon>
        <taxon>Stenosarchaea group</taxon>
        <taxon>Halobacteria</taxon>
        <taxon>Halobacteriales</taxon>
        <taxon>Haloferacaceae</taxon>
        <taxon>Halalkaliarchaeum</taxon>
    </lineage>
</organism>
<dbReference type="PANTHER" id="PTHR43742">
    <property type="entry name" value="TRIMETHYLAMINE-N-OXIDE REDUCTASE"/>
    <property type="match status" value="1"/>
</dbReference>
<name>A0A343TMT7_9EURY</name>
<dbReference type="Pfam" id="PF00384">
    <property type="entry name" value="Molybdopterin"/>
    <property type="match status" value="1"/>
</dbReference>
<dbReference type="SUPFAM" id="SSF50692">
    <property type="entry name" value="ADC-like"/>
    <property type="match status" value="1"/>
</dbReference>
<dbReference type="OrthoDB" id="23466at2157"/>
<dbReference type="PANTHER" id="PTHR43742:SF6">
    <property type="entry name" value="OXIDOREDUCTASE YYAE-RELATED"/>
    <property type="match status" value="1"/>
</dbReference>
<evidence type="ECO:0000256" key="7">
    <source>
        <dbReference type="ARBA" id="ARBA00023014"/>
    </source>
</evidence>
<gene>
    <name evidence="10" type="primary">phsA3</name>
    <name evidence="10" type="ORF">AArcSl_2794</name>
</gene>
<protein>
    <submittedName>
        <fullName evidence="10">Thiosulfate reductase/polysulfide reductase chain A</fullName>
        <ecNumber evidence="10">1.8.5.5</ecNumber>
    </submittedName>
</protein>
<dbReference type="PROSITE" id="PS51669">
    <property type="entry name" value="4FE4S_MOW_BIS_MGD"/>
    <property type="match status" value="1"/>
</dbReference>
<comment type="cofactor">
    <cofactor evidence="1">
        <name>Mo-bis(molybdopterin guanine dinucleotide)</name>
        <dbReference type="ChEBI" id="CHEBI:60539"/>
    </cofactor>
</comment>
<dbReference type="SMART" id="SM00926">
    <property type="entry name" value="Molybdop_Fe4S4"/>
    <property type="match status" value="1"/>
</dbReference>
<evidence type="ECO:0000256" key="6">
    <source>
        <dbReference type="ARBA" id="ARBA00023004"/>
    </source>
</evidence>
<sequence length="784" mass="86952">MSTDGTTGSSERDRVDLTRRKLVQVGGVGAGIAVSGCLGIFDEEEPEPETPEETETPTEEPEEEEPEEPTEQVAYGNCWICHHNCGQEVVVENDAITYLTGVDGHPRGSAGEGTEGTVCPKGQIQMDKVHDPARIKQPHVRRNGELEEVSWEEAFEYTAKRLEEFDEEHGAETFLDAGSWATTDVFRNLWRDLYGTPERIGRGIHVCAGPTFQSGSTMGVGSDNRFPDYQNSEYIIAWGRNVLETFAGQFEAKGIMTAFEENDATLVTIDPQHTETAQKSDKWLQIEPRTDGALALAMGHVIIEEGLYDEEFVEERTYGFDAYREAVADKTPEWAEEITGIDAEDIREIATGFAEAAPQAGITIWTGTAQYGNAWKASQSITALNGLVGNIDRPGGLRMWQGVPLANPFEEQGVDLPNNAAGETPALRKYEEYEEYPVRHTTGIAHNLVPEMVENGHINGIYCHYDNPLKDGNAEAWIEAIEEMDLVISVDAYWSGVSRMADVVFPEATQLEKDTLGTGTWSAYSEHSWITGSTAAVEPQWNTKPGFDIIVGIAEAMGWGEYFPWDSHEEYLNDKLSTLDLTLEDLEAGGDNYELVDEYGYEQWKNDDDWQFRFDIDGLDNFATAAEEAGMGTAPEWVPPGTYGDELSDDYPLELFDTRAVFFSHGGDQHNERMLDRNARRHGLEDEDYRGNYLVINPEDAAERGIETGDMVQVESETGDGELMAYVSERTKPGFVTMEYGFGEGSVQPDNEGMNSMKVHATQMDPISGQPDRHVAVDVESGGD</sequence>
<feature type="compositionally biased region" description="Acidic residues" evidence="8">
    <location>
        <begin position="41"/>
        <end position="70"/>
    </location>
</feature>
<comment type="similarity">
    <text evidence="2">Belongs to the prokaryotic molybdopterin-containing oxidoreductase family.</text>
</comment>
<feature type="domain" description="4Fe-4S Mo/W bis-MGD-type" evidence="9">
    <location>
        <begin position="71"/>
        <end position="133"/>
    </location>
</feature>
<keyword evidence="6" id="KW-0408">Iron</keyword>
<evidence type="ECO:0000256" key="1">
    <source>
        <dbReference type="ARBA" id="ARBA00001942"/>
    </source>
</evidence>
<dbReference type="RefSeq" id="WP_119820627.1">
    <property type="nucleotide sequence ID" value="NZ_CP025066.1"/>
</dbReference>
<dbReference type="CDD" id="cd02775">
    <property type="entry name" value="MopB_CT"/>
    <property type="match status" value="1"/>
</dbReference>
<dbReference type="SUPFAM" id="SSF53706">
    <property type="entry name" value="Formate dehydrogenase/DMSO reductase, domains 1-3"/>
    <property type="match status" value="1"/>
</dbReference>
<dbReference type="Gene3D" id="3.40.228.10">
    <property type="entry name" value="Dimethylsulfoxide Reductase, domain 2"/>
    <property type="match status" value="1"/>
</dbReference>
<feature type="region of interest" description="Disordered" evidence="8">
    <location>
        <begin position="763"/>
        <end position="784"/>
    </location>
</feature>
<evidence type="ECO:0000256" key="3">
    <source>
        <dbReference type="ARBA" id="ARBA00022505"/>
    </source>
</evidence>
<feature type="region of interest" description="Disordered" evidence="8">
    <location>
        <begin position="36"/>
        <end position="71"/>
    </location>
</feature>
<dbReference type="InterPro" id="IPR009010">
    <property type="entry name" value="Asp_de-COase-like_dom_sf"/>
</dbReference>
<evidence type="ECO:0000256" key="5">
    <source>
        <dbReference type="ARBA" id="ARBA00023002"/>
    </source>
</evidence>
<dbReference type="InterPro" id="IPR006655">
    <property type="entry name" value="Mopterin_OxRdtase_prok_CS"/>
</dbReference>
<proteinExistence type="inferred from homology"/>
<evidence type="ECO:0000313" key="10">
    <source>
        <dbReference type="EMBL" id="AUX10409.1"/>
    </source>
</evidence>
<dbReference type="PROSITE" id="PS00932">
    <property type="entry name" value="MOLYBDOPTERIN_PROK_3"/>
    <property type="match status" value="1"/>
</dbReference>
<keyword evidence="5 10" id="KW-0560">Oxidoreductase</keyword>
<keyword evidence="7" id="KW-0411">Iron-sulfur</keyword>
<keyword evidence="3" id="KW-0500">Molybdenum</keyword>
<keyword evidence="11" id="KW-1185">Reference proteome</keyword>
<dbReference type="Gene3D" id="3.40.50.740">
    <property type="match status" value="1"/>
</dbReference>
<dbReference type="GO" id="GO:0016491">
    <property type="term" value="F:oxidoreductase activity"/>
    <property type="evidence" value="ECO:0007669"/>
    <property type="project" value="UniProtKB-KW"/>
</dbReference>
<evidence type="ECO:0000256" key="2">
    <source>
        <dbReference type="ARBA" id="ARBA00010312"/>
    </source>
</evidence>
<dbReference type="Gene3D" id="2.40.40.20">
    <property type="match status" value="1"/>
</dbReference>
<dbReference type="KEGG" id="hdf:AArcSl_2794"/>
<dbReference type="AlphaFoldDB" id="A0A343TMT7"/>
<dbReference type="GO" id="GO:0051536">
    <property type="term" value="F:iron-sulfur cluster binding"/>
    <property type="evidence" value="ECO:0007669"/>
    <property type="project" value="UniProtKB-KW"/>
</dbReference>
<evidence type="ECO:0000256" key="8">
    <source>
        <dbReference type="SAM" id="MobiDB-lite"/>
    </source>
</evidence>
<dbReference type="Proteomes" id="UP000263012">
    <property type="component" value="Chromosome"/>
</dbReference>
<dbReference type="GO" id="GO:0043546">
    <property type="term" value="F:molybdopterin cofactor binding"/>
    <property type="evidence" value="ECO:0007669"/>
    <property type="project" value="InterPro"/>
</dbReference>
<dbReference type="EMBL" id="CP025066">
    <property type="protein sequence ID" value="AUX10409.1"/>
    <property type="molecule type" value="Genomic_DNA"/>
</dbReference>
<reference evidence="11" key="1">
    <citation type="submission" date="2017-11" db="EMBL/GenBank/DDBJ databases">
        <title>Phenotypic and genomic properties of facultatively anaerobic sulfur-reducing natronoarchaea from hypersaline soda lakes.</title>
        <authorList>
            <person name="Sorokin D.Y."/>
            <person name="Kublanov I.V."/>
            <person name="Roman P."/>
            <person name="Sinninghe Damste J.S."/>
            <person name="Golyshin P.N."/>
            <person name="Rojo D."/>
            <person name="Ciordia S."/>
            <person name="Mena M.D.C."/>
            <person name="Ferrer M."/>
            <person name="Messina E."/>
            <person name="Smedile F."/>
            <person name="La Spada G."/>
            <person name="La Cono V."/>
            <person name="Yakimov M.M."/>
        </authorList>
    </citation>
    <scope>NUCLEOTIDE SEQUENCE [LARGE SCALE GENOMIC DNA]</scope>
    <source>
        <strain evidence="11">AArc-Sl</strain>
    </source>
</reference>
<dbReference type="InterPro" id="IPR006963">
    <property type="entry name" value="Mopterin_OxRdtase_4Fe-4S_dom"/>
</dbReference>
<dbReference type="EC" id="1.8.5.5" evidence="10"/>
<dbReference type="GeneID" id="37879150"/>
<dbReference type="GO" id="GO:0046872">
    <property type="term" value="F:metal ion binding"/>
    <property type="evidence" value="ECO:0007669"/>
    <property type="project" value="UniProtKB-KW"/>
</dbReference>
<dbReference type="Gene3D" id="2.20.25.90">
    <property type="entry name" value="ADC-like domains"/>
    <property type="match status" value="1"/>
</dbReference>